<feature type="region of interest" description="Disordered" evidence="2">
    <location>
        <begin position="1"/>
        <end position="23"/>
    </location>
</feature>
<dbReference type="InterPro" id="IPR029050">
    <property type="entry name" value="Immunoprotect_excell_Ig-like"/>
</dbReference>
<keyword evidence="3" id="KW-0472">Membrane</keyword>
<name>A0ABQ3YGH2_9ACTN</name>
<keyword evidence="1" id="KW-0732">Signal</keyword>
<keyword evidence="3" id="KW-0812">Transmembrane</keyword>
<organism evidence="5 6">
    <name type="scientific">Paractinoplanes deccanensis</name>
    <dbReference type="NCBI Taxonomy" id="113561"/>
    <lineage>
        <taxon>Bacteria</taxon>
        <taxon>Bacillati</taxon>
        <taxon>Actinomycetota</taxon>
        <taxon>Actinomycetes</taxon>
        <taxon>Micromonosporales</taxon>
        <taxon>Micromonosporaceae</taxon>
        <taxon>Paractinoplanes</taxon>
    </lineage>
</organism>
<evidence type="ECO:0000256" key="2">
    <source>
        <dbReference type="SAM" id="MobiDB-lite"/>
    </source>
</evidence>
<evidence type="ECO:0000256" key="3">
    <source>
        <dbReference type="SAM" id="Phobius"/>
    </source>
</evidence>
<keyword evidence="3" id="KW-1133">Transmembrane helix</keyword>
<feature type="transmembrane region" description="Helical" evidence="3">
    <location>
        <begin position="29"/>
        <end position="49"/>
    </location>
</feature>
<dbReference type="InterPro" id="IPR029051">
    <property type="entry name" value="DUF4352"/>
</dbReference>
<dbReference type="Proteomes" id="UP000609879">
    <property type="component" value="Unassembled WGS sequence"/>
</dbReference>
<accession>A0ABQ3YGH2</accession>
<dbReference type="Pfam" id="PF11611">
    <property type="entry name" value="DUF4352"/>
    <property type="match status" value="1"/>
</dbReference>
<evidence type="ECO:0000256" key="1">
    <source>
        <dbReference type="ARBA" id="ARBA00022729"/>
    </source>
</evidence>
<evidence type="ECO:0000313" key="6">
    <source>
        <dbReference type="Proteomes" id="UP000609879"/>
    </source>
</evidence>
<proteinExistence type="predicted"/>
<evidence type="ECO:0000313" key="5">
    <source>
        <dbReference type="EMBL" id="GID79069.1"/>
    </source>
</evidence>
<gene>
    <name evidence="5" type="ORF">Ade02nite_77100</name>
</gene>
<evidence type="ECO:0000259" key="4">
    <source>
        <dbReference type="Pfam" id="PF11611"/>
    </source>
</evidence>
<reference evidence="5 6" key="1">
    <citation type="submission" date="2021-01" db="EMBL/GenBank/DDBJ databases">
        <title>Whole genome shotgun sequence of Actinoplanes deccanensis NBRC 13994.</title>
        <authorList>
            <person name="Komaki H."/>
            <person name="Tamura T."/>
        </authorList>
    </citation>
    <scope>NUCLEOTIDE SEQUENCE [LARGE SCALE GENOMIC DNA]</scope>
    <source>
        <strain evidence="5 6">NBRC 13994</strain>
    </source>
</reference>
<dbReference type="EMBL" id="BOMI01000156">
    <property type="protein sequence ID" value="GID79069.1"/>
    <property type="molecule type" value="Genomic_DNA"/>
</dbReference>
<dbReference type="Gene3D" id="2.60.40.1240">
    <property type="match status" value="1"/>
</dbReference>
<feature type="domain" description="DUF4352" evidence="4">
    <location>
        <begin position="67"/>
        <end position="176"/>
    </location>
</feature>
<comment type="caution">
    <text evidence="5">The sequence shown here is derived from an EMBL/GenBank/DDBJ whole genome shotgun (WGS) entry which is preliminary data.</text>
</comment>
<keyword evidence="6" id="KW-1185">Reference proteome</keyword>
<protein>
    <recommendedName>
        <fullName evidence="4">DUF4352 domain-containing protein</fullName>
    </recommendedName>
</protein>
<sequence>MGPVTNTPLRPARSALTEVEPPPRRRRRWPWIVGAVVAVVAAGGAAFALSRDEPPPPEAPRAFEGVFQLTVDGSRCGFDSVGPQELPQHAQGQFCLVDVTVRNTGAESQLLDPGAQRAIDNGGGEHRVAEQALVFLNERQPTLLDEIPPGAAVKGVLPFDVPAGSGLSELVLHSSMDSPGARVPVT</sequence>